<organism evidence="1 2">
    <name type="scientific">Leptolyngbya boryana NIES-2135</name>
    <dbReference type="NCBI Taxonomy" id="1973484"/>
    <lineage>
        <taxon>Bacteria</taxon>
        <taxon>Bacillati</taxon>
        <taxon>Cyanobacteriota</taxon>
        <taxon>Cyanophyceae</taxon>
        <taxon>Leptolyngbyales</taxon>
        <taxon>Leptolyngbyaceae</taxon>
        <taxon>Leptolyngbya group</taxon>
        <taxon>Leptolyngbya</taxon>
    </lineage>
</organism>
<dbReference type="Proteomes" id="UP000217895">
    <property type="component" value="Chromosome"/>
</dbReference>
<gene>
    <name evidence="1" type="ORF">NIES2135_41610</name>
</gene>
<proteinExistence type="predicted"/>
<dbReference type="AlphaFoldDB" id="A0A1Z4JKQ3"/>
<dbReference type="NCBIfam" id="NF045586">
    <property type="entry name" value="Npun_F0494_fam"/>
    <property type="match status" value="1"/>
</dbReference>
<keyword evidence="2" id="KW-1185">Reference proteome</keyword>
<dbReference type="InterPro" id="IPR054651">
    <property type="entry name" value="Npun_F0494-like"/>
</dbReference>
<dbReference type="EMBL" id="AP018203">
    <property type="protein sequence ID" value="BAY57296.1"/>
    <property type="molecule type" value="Genomic_DNA"/>
</dbReference>
<name>A0A1Z4JKQ3_LEPBY</name>
<protein>
    <submittedName>
        <fullName evidence="1">Uncharacterized protein</fullName>
    </submittedName>
</protein>
<evidence type="ECO:0000313" key="1">
    <source>
        <dbReference type="EMBL" id="BAY57296.1"/>
    </source>
</evidence>
<evidence type="ECO:0000313" key="2">
    <source>
        <dbReference type="Proteomes" id="UP000217895"/>
    </source>
</evidence>
<accession>A0A1Z4JKQ3</accession>
<sequence>MTPTTPNPVFRHPQKTLDRAARAVRCAPFRLKLYALMLDQSVALSALIGIPGTRNQLTKRMLSELSADGEMLWLIQVGLLRREVDGQGLTDRFRLTPLGRQLVSQWQSVGGFGKANLRDRILNTLNRWLRLPV</sequence>
<reference evidence="1 2" key="1">
    <citation type="submission" date="2017-06" db="EMBL/GenBank/DDBJ databases">
        <title>Genome sequencing of cyanobaciteial culture collection at National Institute for Environmental Studies (NIES).</title>
        <authorList>
            <person name="Hirose Y."/>
            <person name="Shimura Y."/>
            <person name="Fujisawa T."/>
            <person name="Nakamura Y."/>
            <person name="Kawachi M."/>
        </authorList>
    </citation>
    <scope>NUCLEOTIDE SEQUENCE [LARGE SCALE GENOMIC DNA]</scope>
    <source>
        <strain evidence="1 2">NIES-2135</strain>
    </source>
</reference>